<feature type="compositionally biased region" description="Basic and acidic residues" evidence="1">
    <location>
        <begin position="19"/>
        <end position="42"/>
    </location>
</feature>
<evidence type="ECO:0000313" key="3">
    <source>
        <dbReference type="Proteomes" id="UP000603227"/>
    </source>
</evidence>
<feature type="region of interest" description="Disordered" evidence="1">
    <location>
        <begin position="19"/>
        <end position="81"/>
    </location>
</feature>
<dbReference type="EMBL" id="BNAT01000048">
    <property type="protein sequence ID" value="GHE59175.1"/>
    <property type="molecule type" value="Genomic_DNA"/>
</dbReference>
<dbReference type="Proteomes" id="UP000603227">
    <property type="component" value="Unassembled WGS sequence"/>
</dbReference>
<comment type="caution">
    <text evidence="2">The sequence shown here is derived from an EMBL/GenBank/DDBJ whole genome shotgun (WGS) entry which is preliminary data.</text>
</comment>
<sequence length="99" mass="10904">MSRVPGWLGRLGAGLTELSKRLDERRADADQESRESQGEQKKTIRPPKSPARRSPHPLQARTNTPLFLSPTRGQRGGGPVPGWWTPLSLAFNLAAVRVP</sequence>
<evidence type="ECO:0000313" key="2">
    <source>
        <dbReference type="EMBL" id="GHE59175.1"/>
    </source>
</evidence>
<name>A0A918ZLM8_9ACTN</name>
<evidence type="ECO:0000256" key="1">
    <source>
        <dbReference type="SAM" id="MobiDB-lite"/>
    </source>
</evidence>
<reference evidence="2" key="2">
    <citation type="submission" date="2020-09" db="EMBL/GenBank/DDBJ databases">
        <authorList>
            <person name="Sun Q."/>
            <person name="Zhou Y."/>
        </authorList>
    </citation>
    <scope>NUCLEOTIDE SEQUENCE</scope>
    <source>
        <strain evidence="2">CGMCC 4.7403</strain>
    </source>
</reference>
<reference evidence="2" key="1">
    <citation type="journal article" date="2014" name="Int. J. Syst. Evol. Microbiol.">
        <title>Complete genome sequence of Corynebacterium casei LMG S-19264T (=DSM 44701T), isolated from a smear-ripened cheese.</title>
        <authorList>
            <consortium name="US DOE Joint Genome Institute (JGI-PGF)"/>
            <person name="Walter F."/>
            <person name="Albersmeier A."/>
            <person name="Kalinowski J."/>
            <person name="Ruckert C."/>
        </authorList>
    </citation>
    <scope>NUCLEOTIDE SEQUENCE</scope>
    <source>
        <strain evidence="2">CGMCC 4.7403</strain>
    </source>
</reference>
<gene>
    <name evidence="2" type="ORF">GCM10017771_82330</name>
</gene>
<organism evidence="2 3">
    <name type="scientific">Streptomyces capitiformicae</name>
    <dbReference type="NCBI Taxonomy" id="2014920"/>
    <lineage>
        <taxon>Bacteria</taxon>
        <taxon>Bacillati</taxon>
        <taxon>Actinomycetota</taxon>
        <taxon>Actinomycetes</taxon>
        <taxon>Kitasatosporales</taxon>
        <taxon>Streptomycetaceae</taxon>
        <taxon>Streptomyces</taxon>
    </lineage>
</organism>
<accession>A0A918ZLM8</accession>
<protein>
    <submittedName>
        <fullName evidence="2">Uncharacterized protein</fullName>
    </submittedName>
</protein>
<proteinExistence type="predicted"/>
<keyword evidence="3" id="KW-1185">Reference proteome</keyword>
<dbReference type="AlphaFoldDB" id="A0A918ZLM8"/>